<accession>A0A4R6U941</accession>
<gene>
    <name evidence="1" type="ORF">EV213_10361</name>
</gene>
<comment type="caution">
    <text evidence="1">The sequence shown here is derived from an EMBL/GenBank/DDBJ whole genome shotgun (WGS) entry which is preliminary data.</text>
</comment>
<dbReference type="EMBL" id="SNYJ01000003">
    <property type="protein sequence ID" value="TDQ41483.1"/>
    <property type="molecule type" value="Genomic_DNA"/>
</dbReference>
<dbReference type="AlphaFoldDB" id="A0A4R6U941"/>
<dbReference type="RefSeq" id="WP_133579359.1">
    <property type="nucleotide sequence ID" value="NZ_SNYJ01000003.1"/>
</dbReference>
<evidence type="ECO:0000313" key="2">
    <source>
        <dbReference type="Proteomes" id="UP000295632"/>
    </source>
</evidence>
<name>A0A4R6U941_9BACI</name>
<dbReference type="Proteomes" id="UP000295632">
    <property type="component" value="Unassembled WGS sequence"/>
</dbReference>
<proteinExistence type="predicted"/>
<reference evidence="1 2" key="1">
    <citation type="submission" date="2019-03" db="EMBL/GenBank/DDBJ databases">
        <title>Genomic Encyclopedia of Type Strains, Phase IV (KMG-IV): sequencing the most valuable type-strain genomes for metagenomic binning, comparative biology and taxonomic classification.</title>
        <authorList>
            <person name="Goeker M."/>
        </authorList>
    </citation>
    <scope>NUCLEOTIDE SEQUENCE [LARGE SCALE GENOMIC DNA]</scope>
    <source>
        <strain evidence="1 2">DSM 28697</strain>
    </source>
</reference>
<keyword evidence="2" id="KW-1185">Reference proteome</keyword>
<sequence length="136" mass="15635">MNWSKEFEAFLKHCFSQTGFQSNAADQDWSVPWQSLFNASEAQSMITQVETNENYCTVFITVVEKELHGLSVLHSSSVVWIENQTSGEKKELRLPCLIKKGTARIRYKDEKLSIRWLKRVDPVLAQVNIVPESLTD</sequence>
<evidence type="ECO:0000313" key="1">
    <source>
        <dbReference type="EMBL" id="TDQ41483.1"/>
    </source>
</evidence>
<protein>
    <submittedName>
        <fullName evidence="1">Uncharacterized protein</fullName>
    </submittedName>
</protein>
<organism evidence="1 2">
    <name type="scientific">Aureibacillus halotolerans</name>
    <dbReference type="NCBI Taxonomy" id="1508390"/>
    <lineage>
        <taxon>Bacteria</taxon>
        <taxon>Bacillati</taxon>
        <taxon>Bacillota</taxon>
        <taxon>Bacilli</taxon>
        <taxon>Bacillales</taxon>
        <taxon>Bacillaceae</taxon>
        <taxon>Aureibacillus</taxon>
    </lineage>
</organism>